<feature type="compositionally biased region" description="Low complexity" evidence="11">
    <location>
        <begin position="277"/>
        <end position="289"/>
    </location>
</feature>
<organism evidence="12 13">
    <name type="scientific">Knufia fluminis</name>
    <dbReference type="NCBI Taxonomy" id="191047"/>
    <lineage>
        <taxon>Eukaryota</taxon>
        <taxon>Fungi</taxon>
        <taxon>Dikarya</taxon>
        <taxon>Ascomycota</taxon>
        <taxon>Pezizomycotina</taxon>
        <taxon>Eurotiomycetes</taxon>
        <taxon>Chaetothyriomycetidae</taxon>
        <taxon>Chaetothyriales</taxon>
        <taxon>Trichomeriaceae</taxon>
        <taxon>Knufia</taxon>
    </lineage>
</organism>
<feature type="compositionally biased region" description="Gly residues" evidence="11">
    <location>
        <begin position="450"/>
        <end position="460"/>
    </location>
</feature>
<dbReference type="PANTHER" id="PTHR10012">
    <property type="entry name" value="SERINE/THREONINE-PROTEIN PHOSPHATASE 2A REGULATORY SUBUNIT B"/>
    <property type="match status" value="1"/>
</dbReference>
<evidence type="ECO:0000256" key="6">
    <source>
        <dbReference type="ARBA" id="ARBA00023110"/>
    </source>
</evidence>
<name>A0AAN8EJ40_9EURO</name>
<dbReference type="Proteomes" id="UP001316803">
    <property type="component" value="Unassembled WGS sequence"/>
</dbReference>
<evidence type="ECO:0000256" key="7">
    <source>
        <dbReference type="ARBA" id="ARBA00023235"/>
    </source>
</evidence>
<keyword evidence="5 10" id="KW-0963">Cytoplasm</keyword>
<keyword evidence="6 10" id="KW-0697">Rotamase</keyword>
<comment type="function">
    <text evidence="9">PPIases accelerate the folding of proteins. It catalyzes the cis-trans isomerization of proline imidic peptide bonds in oligopeptides. Acts as a regulatory subunit for PP2A-like phosphatases modulating their activity or substrate specificity, probably by inducing a conformational change in the catalytic subunit, a direct target of the PPIase. Can reactivate inactive phosphatase PP2A-phosphatase methylesterase complexes (PP2Ai) in presence of ATP and Mg(2+) by dissociating the inactive form from the complex.</text>
</comment>
<dbReference type="EMBL" id="JAKLMC020000004">
    <property type="protein sequence ID" value="KAK5956658.1"/>
    <property type="molecule type" value="Genomic_DNA"/>
</dbReference>
<dbReference type="InterPro" id="IPR037218">
    <property type="entry name" value="PTPA_sf"/>
</dbReference>
<feature type="region of interest" description="Disordered" evidence="11">
    <location>
        <begin position="376"/>
        <end position="527"/>
    </location>
</feature>
<keyword evidence="7 10" id="KW-0413">Isomerase</keyword>
<accession>A0AAN8EJ40</accession>
<dbReference type="GO" id="GO:0000159">
    <property type="term" value="C:protein phosphatase type 2A complex"/>
    <property type="evidence" value="ECO:0007669"/>
    <property type="project" value="TreeGrafter"/>
</dbReference>
<comment type="subcellular location">
    <subcellularLocation>
        <location evidence="3 10">Cytoplasm</location>
    </subcellularLocation>
    <subcellularLocation>
        <location evidence="2">Nucleus</location>
    </subcellularLocation>
</comment>
<feature type="region of interest" description="Disordered" evidence="11">
    <location>
        <begin position="183"/>
        <end position="206"/>
    </location>
</feature>
<proteinExistence type="inferred from homology"/>
<dbReference type="GO" id="GO:0005737">
    <property type="term" value="C:cytoplasm"/>
    <property type="evidence" value="ECO:0007669"/>
    <property type="project" value="UniProtKB-SubCell"/>
</dbReference>
<feature type="compositionally biased region" description="Polar residues" evidence="11">
    <location>
        <begin position="381"/>
        <end position="390"/>
    </location>
</feature>
<evidence type="ECO:0000256" key="8">
    <source>
        <dbReference type="ARBA" id="ARBA00023242"/>
    </source>
</evidence>
<comment type="catalytic activity">
    <reaction evidence="1 10">
        <text>[protein]-peptidylproline (omega=180) = [protein]-peptidylproline (omega=0)</text>
        <dbReference type="Rhea" id="RHEA:16237"/>
        <dbReference type="Rhea" id="RHEA-COMP:10747"/>
        <dbReference type="Rhea" id="RHEA-COMP:10748"/>
        <dbReference type="ChEBI" id="CHEBI:83833"/>
        <dbReference type="ChEBI" id="CHEBI:83834"/>
        <dbReference type="EC" id="5.2.1.8"/>
    </reaction>
</comment>
<sequence length="527" mass="57060">MATLPRLAQSGLLKEYSEPSKRIHDGPDVQFFLQSTAYRDITTFILQLNRSLVPRKRTADGTIKELRLDQLRQEDLSPCIVSIQQLIAKLEALIADAPPDTGPRRFGNVSFRKWYQLVEDQAEGLLRDVLPEGLQPAIVELKTYLLGSFGSAQRLDYGSGHELSFLAFLACLWKLGYFDNSSSAPTSQPQGHEPNDSSQNRQESDLTTTTERHIILALFHPYLTLIRTLILTYNLEPAGSHGVWGLDDNSFLPYIFGSAQLSSPIPTPDTTPPTPTPTTGSLPSSPSPTIVTKRNLIEKEATHNLYFSAILFIHDIKRGPFWEHSPMLFDISGIKDGWGKINKGLIKMYDAEVLSKFPVVQHFPFGRILRWEKDPDAKMPVQSTHQSSQPLRDPMGGGGSVNVSSVRPPGALGGGVGTAAPWASGAGTKAPPPPAGFVNGVTQAPWAKSSGGGAGAGVGGRMPPPSSLRQPQGRPMHSQASQSSSKSSYGLQSLQPSGRPVSAATAGEEKLADKTAETIPEKIEEEG</sequence>
<dbReference type="Pfam" id="PF03095">
    <property type="entry name" value="PTPA"/>
    <property type="match status" value="1"/>
</dbReference>
<dbReference type="InterPro" id="IPR004327">
    <property type="entry name" value="Phstyr_phstse_ac"/>
</dbReference>
<feature type="compositionally biased region" description="Low complexity" evidence="11">
    <location>
        <begin position="478"/>
        <end position="495"/>
    </location>
</feature>
<comment type="caution">
    <text evidence="12">The sequence shown here is derived from an EMBL/GenBank/DDBJ whole genome shotgun (WGS) entry which is preliminary data.</text>
</comment>
<evidence type="ECO:0000256" key="3">
    <source>
        <dbReference type="ARBA" id="ARBA00004496"/>
    </source>
</evidence>
<evidence type="ECO:0000313" key="13">
    <source>
        <dbReference type="Proteomes" id="UP001316803"/>
    </source>
</evidence>
<feature type="compositionally biased region" description="Pro residues" evidence="11">
    <location>
        <begin position="265"/>
        <end position="276"/>
    </location>
</feature>
<evidence type="ECO:0000256" key="4">
    <source>
        <dbReference type="ARBA" id="ARBA00011019"/>
    </source>
</evidence>
<dbReference type="GO" id="GO:0003755">
    <property type="term" value="F:peptidyl-prolyl cis-trans isomerase activity"/>
    <property type="evidence" value="ECO:0007669"/>
    <property type="project" value="UniProtKB-KW"/>
</dbReference>
<dbReference type="SUPFAM" id="SSF140984">
    <property type="entry name" value="PTPA-like"/>
    <property type="match status" value="1"/>
</dbReference>
<evidence type="ECO:0000256" key="11">
    <source>
        <dbReference type="SAM" id="MobiDB-lite"/>
    </source>
</evidence>
<dbReference type="GO" id="GO:0005634">
    <property type="term" value="C:nucleus"/>
    <property type="evidence" value="ECO:0007669"/>
    <property type="project" value="UniProtKB-SubCell"/>
</dbReference>
<dbReference type="AlphaFoldDB" id="A0AAN8EJ40"/>
<evidence type="ECO:0000256" key="1">
    <source>
        <dbReference type="ARBA" id="ARBA00000971"/>
    </source>
</evidence>
<evidence type="ECO:0000256" key="10">
    <source>
        <dbReference type="RuleBase" id="RU361210"/>
    </source>
</evidence>
<gene>
    <name evidence="12" type="primary">RRD1</name>
    <name evidence="12" type="ORF">OHC33_002144</name>
</gene>
<comment type="similarity">
    <text evidence="4 10">Belongs to the PTPA-type PPIase family.</text>
</comment>
<dbReference type="EC" id="5.2.1.8" evidence="10"/>
<evidence type="ECO:0000313" key="12">
    <source>
        <dbReference type="EMBL" id="KAK5956658.1"/>
    </source>
</evidence>
<feature type="compositionally biased region" description="Low complexity" evidence="11">
    <location>
        <begin position="401"/>
        <end position="410"/>
    </location>
</feature>
<reference evidence="12 13" key="1">
    <citation type="submission" date="2022-12" db="EMBL/GenBank/DDBJ databases">
        <title>Genomic features and morphological characterization of a novel Knufia sp. strain isolated from spacecraft assembly facility.</title>
        <authorList>
            <person name="Teixeira M."/>
            <person name="Chander A.M."/>
            <person name="Stajich J.E."/>
            <person name="Venkateswaran K."/>
        </authorList>
    </citation>
    <scope>NUCLEOTIDE SEQUENCE [LARGE SCALE GENOMIC DNA]</scope>
    <source>
        <strain evidence="12 13">FJI-L2-BK-P2</strain>
    </source>
</reference>
<protein>
    <recommendedName>
        <fullName evidence="10">Serine/threonine-protein phosphatase 2A activator</fullName>
        <ecNumber evidence="10">5.2.1.8</ecNumber>
    </recommendedName>
    <alternativeName>
        <fullName evidence="10">Phosphotyrosyl phosphatase activator</fullName>
    </alternativeName>
</protein>
<dbReference type="PANTHER" id="PTHR10012:SF3">
    <property type="entry name" value="SERINE_THREONINE-PROTEIN PHOSPHATASE 2A ACTIVATOR 1"/>
    <property type="match status" value="1"/>
</dbReference>
<dbReference type="Gene3D" id="1.20.120.1150">
    <property type="match status" value="1"/>
</dbReference>
<evidence type="ECO:0000256" key="2">
    <source>
        <dbReference type="ARBA" id="ARBA00004123"/>
    </source>
</evidence>
<keyword evidence="8" id="KW-0539">Nucleus</keyword>
<feature type="compositionally biased region" description="Basic and acidic residues" evidence="11">
    <location>
        <begin position="507"/>
        <end position="527"/>
    </location>
</feature>
<dbReference type="GO" id="GO:0008160">
    <property type="term" value="F:protein tyrosine phosphatase activator activity"/>
    <property type="evidence" value="ECO:0007669"/>
    <property type="project" value="TreeGrafter"/>
</dbReference>
<evidence type="ECO:0000256" key="9">
    <source>
        <dbReference type="ARBA" id="ARBA00025287"/>
    </source>
</evidence>
<dbReference type="GO" id="GO:0007052">
    <property type="term" value="P:mitotic spindle organization"/>
    <property type="evidence" value="ECO:0007669"/>
    <property type="project" value="TreeGrafter"/>
</dbReference>
<dbReference type="FunFam" id="1.20.120.1150:FF:000003">
    <property type="entry name" value="Serine/threonine-protein phosphatase 2A activator"/>
    <property type="match status" value="1"/>
</dbReference>
<feature type="region of interest" description="Disordered" evidence="11">
    <location>
        <begin position="263"/>
        <end position="289"/>
    </location>
</feature>
<dbReference type="InterPro" id="IPR043170">
    <property type="entry name" value="PTPA_C_lid"/>
</dbReference>
<evidence type="ECO:0000256" key="5">
    <source>
        <dbReference type="ARBA" id="ARBA00022490"/>
    </source>
</evidence>
<keyword evidence="13" id="KW-1185">Reference proteome</keyword>
<dbReference type="CDD" id="cd04087">
    <property type="entry name" value="PTPA"/>
    <property type="match status" value="1"/>
</dbReference>